<evidence type="ECO:0000256" key="2">
    <source>
        <dbReference type="SAM" id="MobiDB-lite"/>
    </source>
</evidence>
<evidence type="ECO:0000313" key="4">
    <source>
        <dbReference type="EMBL" id="MFC4988434.1"/>
    </source>
</evidence>
<dbReference type="EMBL" id="JBHSJG010000036">
    <property type="protein sequence ID" value="MFC4988434.1"/>
    <property type="molecule type" value="Genomic_DNA"/>
</dbReference>
<dbReference type="GO" id="GO:0046872">
    <property type="term" value="F:metal ion binding"/>
    <property type="evidence" value="ECO:0007669"/>
    <property type="project" value="UniProtKB-KW"/>
</dbReference>
<dbReference type="InterPro" id="IPR011051">
    <property type="entry name" value="RmlC_Cupin_sf"/>
</dbReference>
<comment type="caution">
    <text evidence="4">The sequence shown here is derived from an EMBL/GenBank/DDBJ whole genome shotgun (WGS) entry which is preliminary data.</text>
</comment>
<gene>
    <name evidence="4" type="ORF">ACFPFO_11825</name>
</gene>
<accession>A0ABD5QH93</accession>
<dbReference type="InterPro" id="IPR014710">
    <property type="entry name" value="RmlC-like_jellyroll"/>
</dbReference>
<evidence type="ECO:0000256" key="1">
    <source>
        <dbReference type="ARBA" id="ARBA00022723"/>
    </source>
</evidence>
<keyword evidence="1" id="KW-0479">Metal-binding</keyword>
<dbReference type="AlphaFoldDB" id="A0ABD5QH93"/>
<protein>
    <submittedName>
        <fullName evidence="4">Cupin domain-containing protein</fullName>
    </submittedName>
</protein>
<organism evidence="4 5">
    <name type="scientific">Saliphagus infecundisoli</name>
    <dbReference type="NCBI Taxonomy" id="1849069"/>
    <lineage>
        <taxon>Archaea</taxon>
        <taxon>Methanobacteriati</taxon>
        <taxon>Methanobacteriota</taxon>
        <taxon>Stenosarchaea group</taxon>
        <taxon>Halobacteria</taxon>
        <taxon>Halobacteriales</taxon>
        <taxon>Natrialbaceae</taxon>
        <taxon>Saliphagus</taxon>
    </lineage>
</organism>
<sequence>MGYHVIDPDDLDPLPDRPSSARSITDAAGLDNVGIRRYDAEPGEQLPLAYHVHGEQEEVFYVLEGTLHVETPEREFVVGRGEAFVADPGSPHRAHNPAGADAPVSVLAVGAPAVDDAEPYDP</sequence>
<dbReference type="InterPro" id="IPR051610">
    <property type="entry name" value="GPI/OXD"/>
</dbReference>
<dbReference type="Gene3D" id="2.60.120.10">
    <property type="entry name" value="Jelly Rolls"/>
    <property type="match status" value="1"/>
</dbReference>
<feature type="domain" description="Cupin type-2" evidence="3">
    <location>
        <begin position="40"/>
        <end position="109"/>
    </location>
</feature>
<dbReference type="InterPro" id="IPR013096">
    <property type="entry name" value="Cupin_2"/>
</dbReference>
<feature type="region of interest" description="Disordered" evidence="2">
    <location>
        <begin position="1"/>
        <end position="26"/>
    </location>
</feature>
<dbReference type="Pfam" id="PF07883">
    <property type="entry name" value="Cupin_2"/>
    <property type="match status" value="1"/>
</dbReference>
<proteinExistence type="predicted"/>
<name>A0ABD5QH93_9EURY</name>
<evidence type="ECO:0000259" key="3">
    <source>
        <dbReference type="Pfam" id="PF07883"/>
    </source>
</evidence>
<dbReference type="RefSeq" id="WP_224827224.1">
    <property type="nucleotide sequence ID" value="NZ_JAIVEF010000001.1"/>
</dbReference>
<dbReference type="PANTHER" id="PTHR35848:SF9">
    <property type="entry name" value="SLL1358 PROTEIN"/>
    <property type="match status" value="1"/>
</dbReference>
<dbReference type="Proteomes" id="UP001595925">
    <property type="component" value="Unassembled WGS sequence"/>
</dbReference>
<dbReference type="CDD" id="cd02208">
    <property type="entry name" value="cupin_RmlC-like"/>
    <property type="match status" value="1"/>
</dbReference>
<dbReference type="SUPFAM" id="SSF51182">
    <property type="entry name" value="RmlC-like cupins"/>
    <property type="match status" value="1"/>
</dbReference>
<reference evidence="4 5" key="1">
    <citation type="journal article" date="2019" name="Int. J. Syst. Evol. Microbiol.">
        <title>The Global Catalogue of Microorganisms (GCM) 10K type strain sequencing project: providing services to taxonomists for standard genome sequencing and annotation.</title>
        <authorList>
            <consortium name="The Broad Institute Genomics Platform"/>
            <consortium name="The Broad Institute Genome Sequencing Center for Infectious Disease"/>
            <person name="Wu L."/>
            <person name="Ma J."/>
        </authorList>
    </citation>
    <scope>NUCLEOTIDE SEQUENCE [LARGE SCALE GENOMIC DNA]</scope>
    <source>
        <strain evidence="4 5">CGMCC 1.15824</strain>
    </source>
</reference>
<dbReference type="PANTHER" id="PTHR35848">
    <property type="entry name" value="OXALATE-BINDING PROTEIN"/>
    <property type="match status" value="1"/>
</dbReference>
<keyword evidence="5" id="KW-1185">Reference proteome</keyword>
<evidence type="ECO:0000313" key="5">
    <source>
        <dbReference type="Proteomes" id="UP001595925"/>
    </source>
</evidence>